<dbReference type="GO" id="GO:0000032">
    <property type="term" value="P:cell wall mannoprotein biosynthetic process"/>
    <property type="evidence" value="ECO:0007669"/>
    <property type="project" value="TreeGrafter"/>
</dbReference>
<evidence type="ECO:0000313" key="7">
    <source>
        <dbReference type="EMBL" id="GAV55064.1"/>
    </source>
</evidence>
<accession>A0A1Q3AH45</accession>
<dbReference type="PIRSF" id="PIRSF018153">
    <property type="entry name" value="Glyco_trans_15"/>
    <property type="match status" value="1"/>
</dbReference>
<evidence type="ECO:0000256" key="1">
    <source>
        <dbReference type="ARBA" id="ARBA00004606"/>
    </source>
</evidence>
<evidence type="ECO:0000256" key="6">
    <source>
        <dbReference type="PIRSR" id="PIRSR018153-1"/>
    </source>
</evidence>
<dbReference type="InterPro" id="IPR029044">
    <property type="entry name" value="Nucleotide-diphossugar_trans"/>
</dbReference>
<dbReference type="Pfam" id="PF01793">
    <property type="entry name" value="Glyco_transf_15"/>
    <property type="match status" value="1"/>
</dbReference>
<dbReference type="SUPFAM" id="SSF53448">
    <property type="entry name" value="Nucleotide-diphospho-sugar transferases"/>
    <property type="match status" value="1"/>
</dbReference>
<dbReference type="OrthoDB" id="439943at2759"/>
<comment type="caution">
    <text evidence="7">The sequence shown here is derived from an EMBL/GenBank/DDBJ whole genome shotgun (WGS) entry which is preliminary data.</text>
</comment>
<gene>
    <name evidence="7" type="ORF">ZYGR_0AS03870</name>
</gene>
<dbReference type="GO" id="GO:0000026">
    <property type="term" value="F:alpha-1,2-mannosyltransferase activity"/>
    <property type="evidence" value="ECO:0007669"/>
    <property type="project" value="TreeGrafter"/>
</dbReference>
<dbReference type="AlphaFoldDB" id="A0A1Q3AH45"/>
<dbReference type="GO" id="GO:0005794">
    <property type="term" value="C:Golgi apparatus"/>
    <property type="evidence" value="ECO:0007669"/>
    <property type="project" value="TreeGrafter"/>
</dbReference>
<feature type="active site" description="Nucleophile" evidence="6">
    <location>
        <position position="308"/>
    </location>
</feature>
<name>A0A1Q3AH45_ZYGRO</name>
<evidence type="ECO:0000256" key="5">
    <source>
        <dbReference type="ARBA" id="ARBA00022968"/>
    </source>
</evidence>
<keyword evidence="4" id="KW-0808">Transferase</keyword>
<dbReference type="Gene3D" id="3.90.550.10">
    <property type="entry name" value="Spore Coat Polysaccharide Biosynthesis Protein SpsA, Chain A"/>
    <property type="match status" value="1"/>
</dbReference>
<organism evidence="7 8">
    <name type="scientific">Zygosaccharomyces rouxii</name>
    <dbReference type="NCBI Taxonomy" id="4956"/>
    <lineage>
        <taxon>Eukaryota</taxon>
        <taxon>Fungi</taxon>
        <taxon>Dikarya</taxon>
        <taxon>Ascomycota</taxon>
        <taxon>Saccharomycotina</taxon>
        <taxon>Saccharomycetes</taxon>
        <taxon>Saccharomycetales</taxon>
        <taxon>Saccharomycetaceae</taxon>
        <taxon>Zygosaccharomyces</taxon>
    </lineage>
</organism>
<comment type="similarity">
    <text evidence="2">Belongs to the glycosyltransferase 15 family.</text>
</comment>
<comment type="subcellular location">
    <subcellularLocation>
        <location evidence="1">Membrane</location>
        <topology evidence="1">Single-pass type II membrane protein</topology>
    </subcellularLocation>
</comment>
<sequence>MATIQRKRLMPKSAFLVKKYRRGIRVSFTAFCVLLTLLFIMHAPSSTNEDEITLNIGTNTDASTSGTSPISGSAKSEYLMPFTDKSQNVEHPKDDGIKENAVMVTLARNSDLWSLVNSIRHVEDRFNHKYHYDWVFLNDDEFTDEFKRVTSNLVSGEAKYGKIPKEQFSTPSWIDQDKLATTLKTMRDNNVIYGDSVPYRHMCRFQAGLFYRHPLLQQYNWYWRVDTDITIFCDIQYDLFKFLRVNDKKYGFILSVSEYEATIPTLWSTTKKFMKEYPHLVHKNNLMNYISDDNGETYNLCHFWSNFEIGSLDFWRSEAYDKYFEYLDQSGGFYYERWGDAPVHSIAAALFLDRSQIHFFDGLGFHHPDFLSCPVEEDIRLQNHCTCNPNRDVTWGPSYFCTRKFFLTQNYALPPGV</sequence>
<dbReference type="GO" id="GO:0016020">
    <property type="term" value="C:membrane"/>
    <property type="evidence" value="ECO:0007669"/>
    <property type="project" value="UniProtKB-SubCell"/>
</dbReference>
<dbReference type="GO" id="GO:0006487">
    <property type="term" value="P:protein N-linked glycosylation"/>
    <property type="evidence" value="ECO:0007669"/>
    <property type="project" value="TreeGrafter"/>
</dbReference>
<dbReference type="EMBL" id="BDGX01000045">
    <property type="protein sequence ID" value="GAV55064.1"/>
    <property type="molecule type" value="Genomic_DNA"/>
</dbReference>
<dbReference type="FunFam" id="3.90.550.10:FF:000051">
    <property type="entry name" value="Alpha-1,2-mannosyltransferase (Ktr4)"/>
    <property type="match status" value="1"/>
</dbReference>
<proteinExistence type="inferred from homology"/>
<evidence type="ECO:0000256" key="3">
    <source>
        <dbReference type="ARBA" id="ARBA00022676"/>
    </source>
</evidence>
<keyword evidence="3" id="KW-0328">Glycosyltransferase</keyword>
<dbReference type="InterPro" id="IPR002685">
    <property type="entry name" value="Glyco_trans_15"/>
</dbReference>
<evidence type="ECO:0000256" key="4">
    <source>
        <dbReference type="ARBA" id="ARBA00022679"/>
    </source>
</evidence>
<evidence type="ECO:0000256" key="2">
    <source>
        <dbReference type="ARBA" id="ARBA00007677"/>
    </source>
</evidence>
<dbReference type="PANTHER" id="PTHR31121">
    <property type="entry name" value="ALPHA-1,2 MANNOSYLTRANSFERASE KTR1"/>
    <property type="match status" value="1"/>
</dbReference>
<keyword evidence="5" id="KW-0812">Transmembrane</keyword>
<keyword evidence="5" id="KW-0735">Signal-anchor</keyword>
<dbReference type="GO" id="GO:0006493">
    <property type="term" value="P:protein O-linked glycosylation"/>
    <property type="evidence" value="ECO:0007669"/>
    <property type="project" value="TreeGrafter"/>
</dbReference>
<reference evidence="7 8" key="1">
    <citation type="submission" date="2016-08" db="EMBL/GenBank/DDBJ databases">
        <title>Draft genome sequence of allopolyploid Zygosaccharomyces rouxii.</title>
        <authorList>
            <person name="Watanabe J."/>
            <person name="Uehara K."/>
            <person name="Mogi Y."/>
            <person name="Tsukioka Y."/>
        </authorList>
    </citation>
    <scope>NUCLEOTIDE SEQUENCE [LARGE SCALE GENOMIC DNA]</scope>
    <source>
        <strain evidence="7 8">NBRC 110957</strain>
    </source>
</reference>
<evidence type="ECO:0000313" key="8">
    <source>
        <dbReference type="Proteomes" id="UP000187013"/>
    </source>
</evidence>
<protein>
    <submittedName>
        <fullName evidence="7">Uncharacterized protein</fullName>
    </submittedName>
</protein>
<dbReference type="PANTHER" id="PTHR31121:SF11">
    <property type="entry name" value="MANNOSYLTRANSFERASE KTR3-RELATED"/>
    <property type="match status" value="1"/>
</dbReference>
<dbReference type="Proteomes" id="UP000187013">
    <property type="component" value="Unassembled WGS sequence"/>
</dbReference>